<dbReference type="InterPro" id="IPR036890">
    <property type="entry name" value="HATPase_C_sf"/>
</dbReference>
<evidence type="ECO:0000256" key="2">
    <source>
        <dbReference type="ARBA" id="ARBA00012438"/>
    </source>
</evidence>
<evidence type="ECO:0000256" key="1">
    <source>
        <dbReference type="ARBA" id="ARBA00000085"/>
    </source>
</evidence>
<reference evidence="11" key="1">
    <citation type="submission" date="2022-10" db="EMBL/GenBank/DDBJ databases">
        <authorList>
            <person name="Koch H."/>
        </authorList>
    </citation>
    <scope>NUCLEOTIDE SEQUENCE</scope>
    <source>
        <strain evidence="11">DNF</strain>
    </source>
</reference>
<dbReference type="Gene3D" id="3.30.450.40">
    <property type="match status" value="1"/>
</dbReference>
<organism evidence="11 12">
    <name type="scientific">Nitrospira tepida</name>
    <dbReference type="NCBI Taxonomy" id="2973512"/>
    <lineage>
        <taxon>Bacteria</taxon>
        <taxon>Pseudomonadati</taxon>
        <taxon>Nitrospirota</taxon>
        <taxon>Nitrospiria</taxon>
        <taxon>Nitrospirales</taxon>
        <taxon>Nitrospiraceae</taxon>
        <taxon>Nitrospira</taxon>
    </lineage>
</organism>
<dbReference type="SMART" id="SM00388">
    <property type="entry name" value="HisKA"/>
    <property type="match status" value="1"/>
</dbReference>
<feature type="transmembrane region" description="Helical" evidence="9">
    <location>
        <begin position="189"/>
        <end position="208"/>
    </location>
</feature>
<feature type="transmembrane region" description="Helical" evidence="9">
    <location>
        <begin position="310"/>
        <end position="329"/>
    </location>
</feature>
<evidence type="ECO:0000256" key="4">
    <source>
        <dbReference type="ARBA" id="ARBA00022679"/>
    </source>
</evidence>
<dbReference type="Pfam" id="PF00512">
    <property type="entry name" value="HisKA"/>
    <property type="match status" value="1"/>
</dbReference>
<feature type="transmembrane region" description="Helical" evidence="9">
    <location>
        <begin position="220"/>
        <end position="241"/>
    </location>
</feature>
<evidence type="ECO:0000256" key="3">
    <source>
        <dbReference type="ARBA" id="ARBA00022553"/>
    </source>
</evidence>
<feature type="transmembrane region" description="Helical" evidence="9">
    <location>
        <begin position="474"/>
        <end position="493"/>
    </location>
</feature>
<dbReference type="InterPro" id="IPR036097">
    <property type="entry name" value="HisK_dim/P_sf"/>
</dbReference>
<feature type="transmembrane region" description="Helical" evidence="9">
    <location>
        <begin position="161"/>
        <end position="183"/>
    </location>
</feature>
<feature type="transmembrane region" description="Helical" evidence="9">
    <location>
        <begin position="247"/>
        <end position="266"/>
    </location>
</feature>
<dbReference type="EC" id="2.7.13.3" evidence="2"/>
<feature type="transmembrane region" description="Helical" evidence="9">
    <location>
        <begin position="341"/>
        <end position="363"/>
    </location>
</feature>
<dbReference type="PANTHER" id="PTHR43065:SF10">
    <property type="entry name" value="PEROXIDE STRESS-ACTIVATED HISTIDINE KINASE MAK3"/>
    <property type="match status" value="1"/>
</dbReference>
<dbReference type="InterPro" id="IPR031621">
    <property type="entry name" value="HisKA_7TM"/>
</dbReference>
<keyword evidence="9" id="KW-0472">Membrane</keyword>
<dbReference type="KEGG" id="nti:DNFV4_01477"/>
<dbReference type="GO" id="GO:0005524">
    <property type="term" value="F:ATP binding"/>
    <property type="evidence" value="ECO:0007669"/>
    <property type="project" value="UniProtKB-KW"/>
</dbReference>
<dbReference type="SUPFAM" id="SSF47384">
    <property type="entry name" value="Homodimeric domain of signal transducing histidine kinase"/>
    <property type="match status" value="1"/>
</dbReference>
<evidence type="ECO:0000256" key="7">
    <source>
        <dbReference type="ARBA" id="ARBA00022840"/>
    </source>
</evidence>
<dbReference type="InterPro" id="IPR029016">
    <property type="entry name" value="GAF-like_dom_sf"/>
</dbReference>
<evidence type="ECO:0000256" key="8">
    <source>
        <dbReference type="ARBA" id="ARBA00023012"/>
    </source>
</evidence>
<feature type="transmembrane region" description="Helical" evidence="9">
    <location>
        <begin position="413"/>
        <end position="431"/>
    </location>
</feature>
<dbReference type="CDD" id="cd00082">
    <property type="entry name" value="HisKA"/>
    <property type="match status" value="1"/>
</dbReference>
<name>A0AA86MY23_9BACT</name>
<feature type="transmembrane region" description="Helical" evidence="9">
    <location>
        <begin position="128"/>
        <end position="149"/>
    </location>
</feature>
<feature type="transmembrane region" description="Helical" evidence="9">
    <location>
        <begin position="63"/>
        <end position="80"/>
    </location>
</feature>
<keyword evidence="6" id="KW-0418">Kinase</keyword>
<keyword evidence="7" id="KW-0067">ATP-binding</keyword>
<dbReference type="Pfam" id="PF02518">
    <property type="entry name" value="HATPase_c"/>
    <property type="match status" value="1"/>
</dbReference>
<dbReference type="Pfam" id="PF16927">
    <property type="entry name" value="HisKA_7TM"/>
    <property type="match status" value="2"/>
</dbReference>
<dbReference type="InterPro" id="IPR003594">
    <property type="entry name" value="HATPase_dom"/>
</dbReference>
<dbReference type="GO" id="GO:0000155">
    <property type="term" value="F:phosphorelay sensor kinase activity"/>
    <property type="evidence" value="ECO:0007669"/>
    <property type="project" value="InterPro"/>
</dbReference>
<dbReference type="SUPFAM" id="SSF55874">
    <property type="entry name" value="ATPase domain of HSP90 chaperone/DNA topoisomerase II/histidine kinase"/>
    <property type="match status" value="1"/>
</dbReference>
<evidence type="ECO:0000256" key="5">
    <source>
        <dbReference type="ARBA" id="ARBA00022741"/>
    </source>
</evidence>
<keyword evidence="5" id="KW-0547">Nucleotide-binding</keyword>
<dbReference type="Gene3D" id="3.30.565.10">
    <property type="entry name" value="Histidine kinase-like ATPase, C-terminal domain"/>
    <property type="match status" value="1"/>
</dbReference>
<keyword evidence="4" id="KW-0808">Transferase</keyword>
<dbReference type="AlphaFoldDB" id="A0AA86MY23"/>
<keyword evidence="8" id="KW-0902">Two-component regulatory system</keyword>
<protein>
    <recommendedName>
        <fullName evidence="2">histidine kinase</fullName>
        <ecNumber evidence="2">2.7.13.3</ecNumber>
    </recommendedName>
</protein>
<feature type="transmembrane region" description="Helical" evidence="9">
    <location>
        <begin position="499"/>
        <end position="519"/>
    </location>
</feature>
<feature type="transmembrane region" description="Helical" evidence="9">
    <location>
        <begin position="375"/>
        <end position="392"/>
    </location>
</feature>
<sequence>MFGMGAVSLILGVLTFRSNRKASANRHFLILCLSISAWLTATGLGLSSTSPTVAVNWFRIDNVGVMFISVSFYSFSAAFLSLHRPRSVTMGYVLAGLLVLLVLLSGQFVVGVRTFWWGYFPQWGPASLFFFPVFTAYMAAAFADYFRAYRRVSAPLKRQQILYVMSAFLIAYTGSVDFLPAFGIEVYPFGYIPIFLLIAVISYAIIRYRLMDITVVINKGLTYALATGAILIASSAIAMLSTRASEYSIPPLLSALLVIICGSWVALSNPRATTNISFGLVCGGVALWLTGCFMLYSSRTTSEALFWSKVVYGGVVWIPAALYHFCVGLSGRVRHDRSIGIHYLLSLGFLGLVPTSYFTAGTYQYFWGYYPKAGPLHPAFLLYFFTVCGRALKHLYQASRLDRQEATQLRQTFWAFLIGMAASSDFVPSYGIEFYPLGYMIVGLWIALMANVIVKHELMQVSFPFSHRSSPLYAQLLGLPPAYLGILTLVWLFTGAPHYLMAGALLALFIALAGILANLQQTLEDVVGQRLFRARYDAYDTLVQFSKSLVSILDLESLTREVVGTLTKVMNISTASVYVLDSEKSLYILTAAHRPLALGPLPSSLKSDDGLPAHLALQKGLLVREELEYGHGTDPPRSLLEILRILDAEVCIPLINKERLVGFCNLGARADHAVYSGQDLSLLMTLGQHAAIALDNALLYEDLKRSQALMRRTDRLRSLETIAGGFAHEIRNPLTSIKTFIQLVPDRRDDQDFVEKFSEIVVEDVRRIERLIQEILDYARYMEPKLTEENLNDIVASCLYFIQVKASAKSIRIERDFASDLPPVTLDRQQIKQVLLNLFINAMDAMAARGGCLSVKTHLLRKLHPVPWVQIEVSDTGAGIASENLDHIFDPFYTTKHASGEHEGTGLGLTIVHQIVHEHRGYIEVKSEVGKGTTFFVNLPASPEPIPSWNPQPWPLAHQ</sequence>
<keyword evidence="12" id="KW-1185">Reference proteome</keyword>
<dbReference type="Gene3D" id="1.10.287.130">
    <property type="match status" value="1"/>
</dbReference>
<feature type="transmembrane region" description="Helical" evidence="9">
    <location>
        <begin position="278"/>
        <end position="298"/>
    </location>
</feature>
<dbReference type="EMBL" id="OX365700">
    <property type="protein sequence ID" value="CAI4031045.1"/>
    <property type="molecule type" value="Genomic_DNA"/>
</dbReference>
<evidence type="ECO:0000259" key="10">
    <source>
        <dbReference type="PROSITE" id="PS50109"/>
    </source>
</evidence>
<gene>
    <name evidence="11" type="ORF">DNFV4_01477</name>
</gene>
<dbReference type="SMART" id="SM00065">
    <property type="entry name" value="GAF"/>
    <property type="match status" value="1"/>
</dbReference>
<keyword evidence="3" id="KW-0597">Phosphoprotein</keyword>
<evidence type="ECO:0000256" key="6">
    <source>
        <dbReference type="ARBA" id="ARBA00022777"/>
    </source>
</evidence>
<dbReference type="Pfam" id="PF13185">
    <property type="entry name" value="GAF_2"/>
    <property type="match status" value="1"/>
</dbReference>
<dbReference type="InterPro" id="IPR005467">
    <property type="entry name" value="His_kinase_dom"/>
</dbReference>
<feature type="transmembrane region" description="Helical" evidence="9">
    <location>
        <begin position="92"/>
        <end position="116"/>
    </location>
</feature>
<dbReference type="SUPFAM" id="SSF55781">
    <property type="entry name" value="GAF domain-like"/>
    <property type="match status" value="1"/>
</dbReference>
<dbReference type="InterPro" id="IPR004358">
    <property type="entry name" value="Sig_transdc_His_kin-like_C"/>
</dbReference>
<dbReference type="InterPro" id="IPR003661">
    <property type="entry name" value="HisK_dim/P_dom"/>
</dbReference>
<dbReference type="SMART" id="SM00387">
    <property type="entry name" value="HATPase_c"/>
    <property type="match status" value="1"/>
</dbReference>
<evidence type="ECO:0000313" key="12">
    <source>
        <dbReference type="Proteomes" id="UP001179121"/>
    </source>
</evidence>
<keyword evidence="9" id="KW-0812">Transmembrane</keyword>
<evidence type="ECO:0000256" key="9">
    <source>
        <dbReference type="SAM" id="Phobius"/>
    </source>
</evidence>
<dbReference type="InterPro" id="IPR003018">
    <property type="entry name" value="GAF"/>
</dbReference>
<feature type="domain" description="Histidine kinase" evidence="10">
    <location>
        <begin position="725"/>
        <end position="943"/>
    </location>
</feature>
<dbReference type="PROSITE" id="PS50109">
    <property type="entry name" value="HIS_KIN"/>
    <property type="match status" value="1"/>
</dbReference>
<dbReference type="PANTHER" id="PTHR43065">
    <property type="entry name" value="SENSOR HISTIDINE KINASE"/>
    <property type="match status" value="1"/>
</dbReference>
<keyword evidence="9" id="KW-1133">Transmembrane helix</keyword>
<dbReference type="PRINTS" id="PR00344">
    <property type="entry name" value="BCTRLSENSOR"/>
</dbReference>
<accession>A0AA86MY23</accession>
<dbReference type="Proteomes" id="UP001179121">
    <property type="component" value="Chromosome"/>
</dbReference>
<proteinExistence type="predicted"/>
<comment type="catalytic activity">
    <reaction evidence="1">
        <text>ATP + protein L-histidine = ADP + protein N-phospho-L-histidine.</text>
        <dbReference type="EC" id="2.7.13.3"/>
    </reaction>
</comment>
<evidence type="ECO:0000313" key="11">
    <source>
        <dbReference type="EMBL" id="CAI4031045.1"/>
    </source>
</evidence>